<dbReference type="RefSeq" id="WP_142456031.1">
    <property type="nucleotide sequence ID" value="NZ_FXTP01000018.1"/>
</dbReference>
<reference evidence="2 3" key="1">
    <citation type="submission" date="2017-05" db="EMBL/GenBank/DDBJ databases">
        <authorList>
            <person name="Varghese N."/>
            <person name="Submissions S."/>
        </authorList>
    </citation>
    <scope>NUCLEOTIDE SEQUENCE [LARGE SCALE GENOMIC DNA]</scope>
    <source>
        <strain evidence="2 3">DSM 21985</strain>
    </source>
</reference>
<dbReference type="Gene3D" id="3.30.460.10">
    <property type="entry name" value="Beta Polymerase, domain 2"/>
    <property type="match status" value="1"/>
</dbReference>
<sequence>MYGLKESVWEQIFGCFEKHEAIQEVILYGSRAKGNFKPASDIDLVIRGNDMSERELTKVENELDDLLLPWKIDLSLFHHLQNEELIKHIKRGGKSIYSKQSVTST</sequence>
<keyword evidence="3" id="KW-1185">Reference proteome</keyword>
<dbReference type="InterPro" id="IPR052548">
    <property type="entry name" value="Type_VII_TA_antitoxin"/>
</dbReference>
<protein>
    <submittedName>
        <fullName evidence="2">Predicted nucleotidyltransferase</fullName>
    </submittedName>
</protein>
<dbReference type="SUPFAM" id="SSF81301">
    <property type="entry name" value="Nucleotidyltransferase"/>
    <property type="match status" value="1"/>
</dbReference>
<dbReference type="PANTHER" id="PTHR33933:SF1">
    <property type="entry name" value="PROTEIN ADENYLYLTRANSFERASE MNTA-RELATED"/>
    <property type="match status" value="1"/>
</dbReference>
<evidence type="ECO:0000313" key="2">
    <source>
        <dbReference type="EMBL" id="SMO94845.1"/>
    </source>
</evidence>
<dbReference type="GO" id="GO:0016740">
    <property type="term" value="F:transferase activity"/>
    <property type="evidence" value="ECO:0007669"/>
    <property type="project" value="UniProtKB-KW"/>
</dbReference>
<accession>A0A521FFG6</accession>
<dbReference type="InterPro" id="IPR043519">
    <property type="entry name" value="NT_sf"/>
</dbReference>
<dbReference type="AlphaFoldDB" id="A0A521FFG6"/>
<name>A0A521FFG6_9BACT</name>
<dbReference type="InterPro" id="IPR041633">
    <property type="entry name" value="Polbeta"/>
</dbReference>
<gene>
    <name evidence="2" type="ORF">SAMN06265219_11834</name>
</gene>
<dbReference type="PANTHER" id="PTHR33933">
    <property type="entry name" value="NUCLEOTIDYLTRANSFERASE"/>
    <property type="match status" value="1"/>
</dbReference>
<dbReference type="Pfam" id="PF18765">
    <property type="entry name" value="Polbeta"/>
    <property type="match status" value="1"/>
</dbReference>
<dbReference type="CDD" id="cd05403">
    <property type="entry name" value="NT_KNTase_like"/>
    <property type="match status" value="1"/>
</dbReference>
<dbReference type="OrthoDB" id="9803106at2"/>
<feature type="domain" description="Polymerase beta nucleotidyltransferase" evidence="1">
    <location>
        <begin position="10"/>
        <end position="100"/>
    </location>
</feature>
<keyword evidence="2" id="KW-0808">Transferase</keyword>
<dbReference type="Proteomes" id="UP000317557">
    <property type="component" value="Unassembled WGS sequence"/>
</dbReference>
<evidence type="ECO:0000313" key="3">
    <source>
        <dbReference type="Proteomes" id="UP000317557"/>
    </source>
</evidence>
<proteinExistence type="predicted"/>
<evidence type="ECO:0000259" key="1">
    <source>
        <dbReference type="Pfam" id="PF18765"/>
    </source>
</evidence>
<dbReference type="EMBL" id="FXTP01000018">
    <property type="protein sequence ID" value="SMO94845.1"/>
    <property type="molecule type" value="Genomic_DNA"/>
</dbReference>
<organism evidence="2 3">
    <name type="scientific">Gracilimonas mengyeensis</name>
    <dbReference type="NCBI Taxonomy" id="1302730"/>
    <lineage>
        <taxon>Bacteria</taxon>
        <taxon>Pseudomonadati</taxon>
        <taxon>Balneolota</taxon>
        <taxon>Balneolia</taxon>
        <taxon>Balneolales</taxon>
        <taxon>Balneolaceae</taxon>
        <taxon>Gracilimonas</taxon>
    </lineage>
</organism>